<organism evidence="7 8">
    <name type="scientific">Methanolobus profundi</name>
    <dbReference type="NCBI Taxonomy" id="487685"/>
    <lineage>
        <taxon>Archaea</taxon>
        <taxon>Methanobacteriati</taxon>
        <taxon>Methanobacteriota</taxon>
        <taxon>Stenosarchaea group</taxon>
        <taxon>Methanomicrobia</taxon>
        <taxon>Methanosarcinales</taxon>
        <taxon>Methanosarcinaceae</taxon>
        <taxon>Methanolobus</taxon>
    </lineage>
</organism>
<reference evidence="8" key="1">
    <citation type="submission" date="2016-10" db="EMBL/GenBank/DDBJ databases">
        <authorList>
            <person name="Varghese N."/>
            <person name="Submissions S."/>
        </authorList>
    </citation>
    <scope>NUCLEOTIDE SEQUENCE [LARGE SCALE GENOMIC DNA]</scope>
    <source>
        <strain evidence="8">Mob M</strain>
    </source>
</reference>
<keyword evidence="3 6" id="KW-0812">Transmembrane</keyword>
<feature type="transmembrane region" description="Helical" evidence="6">
    <location>
        <begin position="63"/>
        <end position="85"/>
    </location>
</feature>
<evidence type="ECO:0000256" key="2">
    <source>
        <dbReference type="ARBA" id="ARBA00022475"/>
    </source>
</evidence>
<dbReference type="EMBL" id="FOUJ01000002">
    <property type="protein sequence ID" value="SFM46728.1"/>
    <property type="molecule type" value="Genomic_DNA"/>
</dbReference>
<feature type="transmembrane region" description="Helical" evidence="6">
    <location>
        <begin position="157"/>
        <end position="175"/>
    </location>
</feature>
<dbReference type="OrthoDB" id="147966at2157"/>
<dbReference type="GO" id="GO:0043190">
    <property type="term" value="C:ATP-binding cassette (ABC) transporter complex"/>
    <property type="evidence" value="ECO:0007669"/>
    <property type="project" value="InterPro"/>
</dbReference>
<dbReference type="AlphaFoldDB" id="A0A1I4R350"/>
<evidence type="ECO:0000256" key="3">
    <source>
        <dbReference type="ARBA" id="ARBA00022692"/>
    </source>
</evidence>
<evidence type="ECO:0000313" key="7">
    <source>
        <dbReference type="EMBL" id="SFM46728.1"/>
    </source>
</evidence>
<proteinExistence type="predicted"/>
<gene>
    <name evidence="7" type="ORF">SAMN04488696_1338</name>
</gene>
<feature type="transmembrane region" description="Helical" evidence="6">
    <location>
        <begin position="237"/>
        <end position="254"/>
    </location>
</feature>
<evidence type="ECO:0000256" key="6">
    <source>
        <dbReference type="SAM" id="Phobius"/>
    </source>
</evidence>
<dbReference type="Pfam" id="PF02361">
    <property type="entry name" value="CbiQ"/>
    <property type="match status" value="1"/>
</dbReference>
<sequence length="260" mass="29528">MTYILDDYAILSPLRYRNNWLKLAIVTFGILAGVSSSSPFVPFTIALCMSFATIFFGKVPPKFYFKILAVPAGFVLVSIVIIAFFFGEGANLFEFDIFGYTLGVSSQGLNMALLILARTISGMSCLFFLSLTTPMIELFAVLKAAKLPDSFVEIAMMMYRYIFVFLDVAMGIRYAQTVRLGYRDFKTSFRSMVMLGTNLFIRSWEQGEKLYLSMNSRCYDGKMIMYDEKRPVKMPEMLLTGAYFAIVLVVFWLTRGISFI</sequence>
<dbReference type="InterPro" id="IPR003339">
    <property type="entry name" value="ABC/ECF_trnsptr_transmembrane"/>
</dbReference>
<protein>
    <submittedName>
        <fullName evidence="7">Cobalt/nickel transport system permease protein</fullName>
    </submittedName>
</protein>
<dbReference type="RefSeq" id="WP_091935064.1">
    <property type="nucleotide sequence ID" value="NZ_FOUJ01000002.1"/>
</dbReference>
<comment type="subcellular location">
    <subcellularLocation>
        <location evidence="1">Cell membrane</location>
        <topology evidence="1">Multi-pass membrane protein</topology>
    </subcellularLocation>
</comment>
<evidence type="ECO:0000256" key="1">
    <source>
        <dbReference type="ARBA" id="ARBA00004651"/>
    </source>
</evidence>
<dbReference type="CDD" id="cd16914">
    <property type="entry name" value="EcfT"/>
    <property type="match status" value="1"/>
</dbReference>
<keyword evidence="4 6" id="KW-1133">Transmembrane helix</keyword>
<evidence type="ECO:0000256" key="5">
    <source>
        <dbReference type="ARBA" id="ARBA00023136"/>
    </source>
</evidence>
<keyword evidence="5 6" id="KW-0472">Membrane</keyword>
<keyword evidence="8" id="KW-1185">Reference proteome</keyword>
<accession>A0A1I4R350</accession>
<feature type="transmembrane region" description="Helical" evidence="6">
    <location>
        <begin position="124"/>
        <end position="145"/>
    </location>
</feature>
<dbReference type="STRING" id="487685.SAMN04488696_1338"/>
<feature type="transmembrane region" description="Helical" evidence="6">
    <location>
        <begin position="23"/>
        <end position="56"/>
    </location>
</feature>
<evidence type="ECO:0000256" key="4">
    <source>
        <dbReference type="ARBA" id="ARBA00022989"/>
    </source>
</evidence>
<dbReference type="PANTHER" id="PTHR43723:SF1">
    <property type="entry name" value="COBALT TRANSPORT PROTEIN CBIQ"/>
    <property type="match status" value="1"/>
</dbReference>
<dbReference type="PANTHER" id="PTHR43723">
    <property type="entry name" value="COBALT TRANSPORT PROTEIN CBIQ"/>
    <property type="match status" value="1"/>
</dbReference>
<keyword evidence="2" id="KW-1003">Cell membrane</keyword>
<dbReference type="InterPro" id="IPR052770">
    <property type="entry name" value="Cobalt_transport_CbiQ"/>
</dbReference>
<name>A0A1I4R350_9EURY</name>
<dbReference type="GO" id="GO:0006824">
    <property type="term" value="P:cobalt ion transport"/>
    <property type="evidence" value="ECO:0007669"/>
    <property type="project" value="InterPro"/>
</dbReference>
<evidence type="ECO:0000313" key="8">
    <source>
        <dbReference type="Proteomes" id="UP000198535"/>
    </source>
</evidence>
<dbReference type="InterPro" id="IPR012809">
    <property type="entry name" value="ECF_CbiQ"/>
</dbReference>
<feature type="transmembrane region" description="Helical" evidence="6">
    <location>
        <begin position="97"/>
        <end position="117"/>
    </location>
</feature>
<dbReference type="Proteomes" id="UP000198535">
    <property type="component" value="Unassembled WGS sequence"/>
</dbReference>
<dbReference type="NCBIfam" id="TIGR02454">
    <property type="entry name" value="ECF_T_CbiQ"/>
    <property type="match status" value="1"/>
</dbReference>